<dbReference type="AlphaFoldDB" id="A0A1I4G7C2"/>
<dbReference type="InterPro" id="IPR017842">
    <property type="entry name" value="Hopanoid_biosyn-assoc_HpnM"/>
</dbReference>
<reference evidence="3" key="1">
    <citation type="submission" date="2016-10" db="EMBL/GenBank/DDBJ databases">
        <authorList>
            <person name="Varghese N."/>
            <person name="Submissions S."/>
        </authorList>
    </citation>
    <scope>NUCLEOTIDE SEQUENCE [LARGE SCALE GENOMIC DNA]</scope>
    <source>
        <strain evidence="3">Nm69</strain>
    </source>
</reference>
<organism evidence="2 3">
    <name type="scientific">Nitrosomonas aestuarii</name>
    <dbReference type="NCBI Taxonomy" id="52441"/>
    <lineage>
        <taxon>Bacteria</taxon>
        <taxon>Pseudomonadati</taxon>
        <taxon>Pseudomonadota</taxon>
        <taxon>Betaproteobacteria</taxon>
        <taxon>Nitrosomonadales</taxon>
        <taxon>Nitrosomonadaceae</taxon>
        <taxon>Nitrosomonas</taxon>
    </lineage>
</organism>
<feature type="signal peptide" evidence="1">
    <location>
        <begin position="1"/>
        <end position="22"/>
    </location>
</feature>
<feature type="chain" id="PRO_5011790750" evidence="1">
    <location>
        <begin position="23"/>
        <end position="208"/>
    </location>
</feature>
<keyword evidence="3" id="KW-1185">Reference proteome</keyword>
<dbReference type="RefSeq" id="WP_244531969.1">
    <property type="nucleotide sequence ID" value="NZ_FOSP01000048.1"/>
</dbReference>
<gene>
    <name evidence="2" type="ORF">SAMN05216302_10483</name>
</gene>
<dbReference type="STRING" id="52441.SAMN05216302_10483"/>
<accession>A0A1I4G7C2</accession>
<dbReference type="InterPro" id="IPR008869">
    <property type="entry name" value="MlaC/ttg2D"/>
</dbReference>
<protein>
    <submittedName>
        <fullName evidence="2">Phospholipid transport system substrate-binding protein</fullName>
    </submittedName>
</protein>
<sequence>MQRILILISILMMSLAISLVSAANTDEPKPGSAHAVVHDLQQSLLQVMREGEQLDYSGRLASLTPVVDRTHDIEMIIKTILGATLWHELDQVQQDLIIETFRQLSIATYAGQFKQYSEEQFKFLEQRDLPRDQKLVRSQLIKGDGGIVNFDYVLHQPAEHWMIINILFDGVSDLAIKRSEYRSIIQREGFQSLIGMLKEKISEAEHTE</sequence>
<dbReference type="PANTHER" id="PTHR36573">
    <property type="entry name" value="INTERMEMBRANE PHOSPHOLIPID TRANSPORT SYSTEM BINDING PROTEIN MLAC"/>
    <property type="match status" value="1"/>
</dbReference>
<proteinExistence type="predicted"/>
<dbReference type="Pfam" id="PF05494">
    <property type="entry name" value="MlaC"/>
    <property type="match status" value="1"/>
</dbReference>
<dbReference type="PANTHER" id="PTHR36573:SF1">
    <property type="entry name" value="INTERMEMBRANE PHOSPHOLIPID TRANSPORT SYSTEM BINDING PROTEIN MLAC"/>
    <property type="match status" value="1"/>
</dbReference>
<keyword evidence="1" id="KW-0732">Signal</keyword>
<dbReference type="Gene3D" id="3.10.450.710">
    <property type="entry name" value="Tgt2/MlaC"/>
    <property type="match status" value="1"/>
</dbReference>
<evidence type="ECO:0000313" key="3">
    <source>
        <dbReference type="Proteomes" id="UP000199533"/>
    </source>
</evidence>
<dbReference type="InterPro" id="IPR042245">
    <property type="entry name" value="Tgt2/MlaC_sf"/>
</dbReference>
<dbReference type="EMBL" id="FOSP01000048">
    <property type="protein sequence ID" value="SFL25177.1"/>
    <property type="molecule type" value="Genomic_DNA"/>
</dbReference>
<evidence type="ECO:0000256" key="1">
    <source>
        <dbReference type="SAM" id="SignalP"/>
    </source>
</evidence>
<dbReference type="NCBIfam" id="TIGR03481">
    <property type="entry name" value="HpnM"/>
    <property type="match status" value="1"/>
</dbReference>
<dbReference type="Proteomes" id="UP000199533">
    <property type="component" value="Unassembled WGS sequence"/>
</dbReference>
<evidence type="ECO:0000313" key="2">
    <source>
        <dbReference type="EMBL" id="SFL25177.1"/>
    </source>
</evidence>
<name>A0A1I4G7C2_9PROT</name>